<dbReference type="PROSITE" id="PS50222">
    <property type="entry name" value="EF_HAND_2"/>
    <property type="match status" value="2"/>
</dbReference>
<evidence type="ECO:0000256" key="3">
    <source>
        <dbReference type="ARBA" id="ARBA00022837"/>
    </source>
</evidence>
<reference evidence="5" key="1">
    <citation type="submission" date="2023-01" db="EMBL/GenBank/DDBJ databases">
        <title>Genome assembly of the deep-sea coral Lophelia pertusa.</title>
        <authorList>
            <person name="Herrera S."/>
            <person name="Cordes E."/>
        </authorList>
    </citation>
    <scope>NUCLEOTIDE SEQUENCE</scope>
    <source>
        <strain evidence="5">USNM1676648</strain>
        <tissue evidence="5">Polyp</tissue>
    </source>
</reference>
<dbReference type="InterPro" id="IPR011992">
    <property type="entry name" value="EF-hand-dom_pair"/>
</dbReference>
<evidence type="ECO:0000256" key="1">
    <source>
        <dbReference type="ARBA" id="ARBA00022723"/>
    </source>
</evidence>
<sequence>MKLKEDWDEYLRANMAVMKGLVVFLLVLLPVCRSKPVNTSRTLYPDGANEIKKKKQILDDHIQGLRLERDGHVNKDYHHEAFLGKMVENGTLLFDNMEGYRRLIDLFHQVDKDGDHLVSRAEITVWIHDKIKEHIQHARENNKRTFKMVDRNGDGFVTWEELKQKLKEDNATQKVEADKELDDVGNPEDLMSEYYSKFRRGDMNLDDKLEETEFPVF</sequence>
<evidence type="ECO:0000313" key="5">
    <source>
        <dbReference type="EMBL" id="KAJ7331586.1"/>
    </source>
</evidence>
<evidence type="ECO:0000256" key="2">
    <source>
        <dbReference type="ARBA" id="ARBA00022737"/>
    </source>
</evidence>
<dbReference type="SUPFAM" id="SSF47473">
    <property type="entry name" value="EF-hand"/>
    <property type="match status" value="2"/>
</dbReference>
<dbReference type="GO" id="GO:0017156">
    <property type="term" value="P:calcium-ion regulated exocytosis"/>
    <property type="evidence" value="ECO:0007669"/>
    <property type="project" value="TreeGrafter"/>
</dbReference>
<dbReference type="PANTHER" id="PTHR10827:SF98">
    <property type="entry name" value="45 KDA CALCIUM-BINDING PROTEIN"/>
    <property type="match status" value="1"/>
</dbReference>
<feature type="domain" description="EF-hand" evidence="4">
    <location>
        <begin position="98"/>
        <end position="133"/>
    </location>
</feature>
<gene>
    <name evidence="5" type="primary">SDF4_1</name>
    <name evidence="5" type="ORF">OS493_019170</name>
</gene>
<dbReference type="AlphaFoldDB" id="A0A9X0CGD5"/>
<dbReference type="InterPro" id="IPR002048">
    <property type="entry name" value="EF_hand_dom"/>
</dbReference>
<name>A0A9X0CGD5_9CNID</name>
<keyword evidence="3" id="KW-0106">Calcium</keyword>
<dbReference type="Proteomes" id="UP001163046">
    <property type="component" value="Unassembled WGS sequence"/>
</dbReference>
<accession>A0A9X0CGD5</accession>
<dbReference type="Pfam" id="PF13202">
    <property type="entry name" value="EF-hand_5"/>
    <property type="match status" value="1"/>
</dbReference>
<organism evidence="5 6">
    <name type="scientific">Desmophyllum pertusum</name>
    <dbReference type="NCBI Taxonomy" id="174260"/>
    <lineage>
        <taxon>Eukaryota</taxon>
        <taxon>Metazoa</taxon>
        <taxon>Cnidaria</taxon>
        <taxon>Anthozoa</taxon>
        <taxon>Hexacorallia</taxon>
        <taxon>Scleractinia</taxon>
        <taxon>Caryophylliina</taxon>
        <taxon>Caryophylliidae</taxon>
        <taxon>Desmophyllum</taxon>
    </lineage>
</organism>
<dbReference type="GO" id="GO:0005509">
    <property type="term" value="F:calcium ion binding"/>
    <property type="evidence" value="ECO:0007669"/>
    <property type="project" value="InterPro"/>
</dbReference>
<dbReference type="InterPro" id="IPR018247">
    <property type="entry name" value="EF_Hand_1_Ca_BS"/>
</dbReference>
<feature type="domain" description="EF-hand" evidence="4">
    <location>
        <begin position="137"/>
        <end position="172"/>
    </location>
</feature>
<dbReference type="GO" id="GO:0005783">
    <property type="term" value="C:endoplasmic reticulum"/>
    <property type="evidence" value="ECO:0007669"/>
    <property type="project" value="TreeGrafter"/>
</dbReference>
<evidence type="ECO:0000313" key="6">
    <source>
        <dbReference type="Proteomes" id="UP001163046"/>
    </source>
</evidence>
<keyword evidence="2" id="KW-0677">Repeat</keyword>
<dbReference type="SMART" id="SM00054">
    <property type="entry name" value="EFh"/>
    <property type="match status" value="2"/>
</dbReference>
<comment type="caution">
    <text evidence="5">The sequence shown here is derived from an EMBL/GenBank/DDBJ whole genome shotgun (WGS) entry which is preliminary data.</text>
</comment>
<dbReference type="OrthoDB" id="9978834at2759"/>
<evidence type="ECO:0000259" key="4">
    <source>
        <dbReference type="PROSITE" id="PS50222"/>
    </source>
</evidence>
<dbReference type="EMBL" id="MU827788">
    <property type="protein sequence ID" value="KAJ7331586.1"/>
    <property type="molecule type" value="Genomic_DNA"/>
</dbReference>
<dbReference type="Gene3D" id="1.10.238.10">
    <property type="entry name" value="EF-hand"/>
    <property type="match status" value="1"/>
</dbReference>
<dbReference type="PROSITE" id="PS00018">
    <property type="entry name" value="EF_HAND_1"/>
    <property type="match status" value="2"/>
</dbReference>
<proteinExistence type="predicted"/>
<keyword evidence="6" id="KW-1185">Reference proteome</keyword>
<dbReference type="PANTHER" id="PTHR10827">
    <property type="entry name" value="RETICULOCALBIN"/>
    <property type="match status" value="1"/>
</dbReference>
<protein>
    <submittedName>
        <fullName evidence="5">45 kDa calcium-binding protein</fullName>
    </submittedName>
</protein>
<keyword evidence="1" id="KW-0479">Metal-binding</keyword>